<organism evidence="1 3">
    <name type="scientific">Yersinia enterocolitica</name>
    <dbReference type="NCBI Taxonomy" id="630"/>
    <lineage>
        <taxon>Bacteria</taxon>
        <taxon>Pseudomonadati</taxon>
        <taxon>Pseudomonadota</taxon>
        <taxon>Gammaproteobacteria</taxon>
        <taxon>Enterobacterales</taxon>
        <taxon>Yersiniaceae</taxon>
        <taxon>Yersinia</taxon>
    </lineage>
</organism>
<evidence type="ECO:0000313" key="1">
    <source>
        <dbReference type="EMBL" id="CNF34280.1"/>
    </source>
</evidence>
<name>A0A9P1UZC2_YEREN</name>
<reference evidence="1 3" key="1">
    <citation type="submission" date="2015-03" db="EMBL/GenBank/DDBJ databases">
        <authorList>
            <consortium name="Pathogen Informatics"/>
            <person name="Murphy D."/>
        </authorList>
    </citation>
    <scope>NUCLEOTIDE SEQUENCE [LARGE SCALE GENOMIC DNA]</scope>
    <source>
        <strain evidence="1 3">IP27818</strain>
    </source>
</reference>
<dbReference type="AlphaFoldDB" id="A0A9P1UZC2"/>
<dbReference type="InterPro" id="IPR012550">
    <property type="entry name" value="DUF1706"/>
</dbReference>
<dbReference type="PANTHER" id="PTHR40658">
    <property type="match status" value="1"/>
</dbReference>
<evidence type="ECO:0000313" key="3">
    <source>
        <dbReference type="Proteomes" id="UP000041356"/>
    </source>
</evidence>
<accession>A0A9P1UZC2</accession>
<gene>
    <name evidence="1" type="ORF">ERS137939_01290</name>
    <name evidence="2" type="ORF">RSF11_003658</name>
</gene>
<protein>
    <submittedName>
        <fullName evidence="2">ClbS/DfsB family four-helix bundle protein</fullName>
    </submittedName>
    <submittedName>
        <fullName evidence="1">Uncharacterized conserved protein</fullName>
    </submittedName>
</protein>
<comment type="caution">
    <text evidence="1">The sequence shown here is derived from an EMBL/GenBank/DDBJ whole genome shotgun (WGS) entry which is preliminary data.</text>
</comment>
<dbReference type="PIRSF" id="PIRSF031551">
    <property type="entry name" value="DUF1706"/>
    <property type="match status" value="1"/>
</dbReference>
<sequence length="171" mass="19641">MGVPQTKSELILAIDQNYNKLSGYLELIPPELASDKSMEGHAKDTVMSVCNLVAYLLGWNKLVIKWISFDEEGKPIDFPETGYKWNQLGLLAQKFYRDYSDLDLRSLRNQLQGAKNEIVESINKRSDDDLYGSAWYGKWTMGRMISFNTSSPYSNACSRLRKWAKENNLKL</sequence>
<dbReference type="KEGG" id="yef:FORC2_0786"/>
<reference evidence="2" key="2">
    <citation type="submission" date="2023-02" db="EMBL/GenBank/DDBJ databases">
        <authorList>
            <person name="Ashton P.M."/>
            <person name="Dallman T."/>
            <person name="Nair S."/>
            <person name="De Pinna E."/>
            <person name="Peters T."/>
            <person name="Grant K."/>
        </authorList>
    </citation>
    <scope>NUCLEOTIDE SEQUENCE</scope>
    <source>
        <strain evidence="2">01103883</strain>
    </source>
</reference>
<dbReference type="InterPro" id="IPR034660">
    <property type="entry name" value="DinB/YfiT-like"/>
</dbReference>
<dbReference type="Proteomes" id="UP000041356">
    <property type="component" value="Unassembled WGS sequence"/>
</dbReference>
<dbReference type="PANTHER" id="PTHR40658:SF3">
    <property type="entry name" value="CLBS_DFSB FAMILY FOUR-HELIX BUNDLE PROTEIN"/>
    <property type="match status" value="1"/>
</dbReference>
<dbReference type="RefSeq" id="WP_019078974.1">
    <property type="nucleotide sequence ID" value="NZ_CAKODN010000025.1"/>
</dbReference>
<proteinExistence type="predicted"/>
<dbReference type="Pfam" id="PF08020">
    <property type="entry name" value="DUF1706"/>
    <property type="match status" value="1"/>
</dbReference>
<dbReference type="Proteomes" id="UP001182355">
    <property type="component" value="Unassembled WGS sequence"/>
</dbReference>
<dbReference type="EMBL" id="ABNAVX010000026">
    <property type="protein sequence ID" value="ELI8103911.1"/>
    <property type="molecule type" value="Genomic_DNA"/>
</dbReference>
<evidence type="ECO:0000313" key="2">
    <source>
        <dbReference type="EMBL" id="ELI8103911.1"/>
    </source>
</evidence>
<dbReference type="Gene3D" id="1.20.120.450">
    <property type="entry name" value="dinb family like domain"/>
    <property type="match status" value="1"/>
</dbReference>
<dbReference type="EMBL" id="CPZF01000002">
    <property type="protein sequence ID" value="CNF34280.1"/>
    <property type="molecule type" value="Genomic_DNA"/>
</dbReference>